<dbReference type="InterPro" id="IPR024655">
    <property type="entry name" value="Asl1_glyco_hydro_catalytic"/>
</dbReference>
<dbReference type="SUPFAM" id="SSF51445">
    <property type="entry name" value="(Trans)glycosidases"/>
    <property type="match status" value="1"/>
</dbReference>
<sequence>MSPINQLSVLAFAAGALAVPGYRDNHGHNHNRFHSSGSAAGTGRPEFPYPVANATGNWGSTGTGSAPTGYSSVAAPSYSGPVVVVSPVPAGSSSSLDTYVNAASTTECTTDVTVTTTQKTYVTITATEDASSSVEVSATQNASSSTRSQSTITVQSTVYYTPSSSASAGFSSSANASSNSRTTLTVQSTVYLTSSTSSEASSSTADASTPSGPAAYTPQTSSEASSTSSTSSTEVAPVTTAESTTSSEAAPSSYVAEFSTSSEAAPSSYSEVVKAHSYSAPAPSSYVAPTTYSSSVYVAPTTSSSSVYVAPTTSAVVSSAYSTSSATSSSAAASPTSYSGGGGKRGLSYNDASLCSSLMSSPHVGWAYNWGSENGGFTPSSSVNYIPTMWGLKMDFESVWSDNAQAAIDAGSEYLFSFNEPDMSTQANMSPEDAAAAYKTYMEPFAGKAKLCAPSVTNGGGEMGLTWLTNFLAACDGCTIDCVNIHWYAESSLTDYFKEQVTNATTVSGKPVFVSEFAPTDGSDSDKSDFLQEVMPWMDSNNDVLGYAYFMVADGMLMSGTSPSSFGSTYLDYSS</sequence>
<dbReference type="GO" id="GO:0009277">
    <property type="term" value="C:fungal-type cell wall"/>
    <property type="evidence" value="ECO:0007669"/>
    <property type="project" value="TreeGrafter"/>
</dbReference>
<protein>
    <recommendedName>
        <fullName evidence="3">Asl1-like glycosyl hydrolase catalytic domain-containing protein</fullName>
    </recommendedName>
</protein>
<dbReference type="AlphaFoldDB" id="A0AAN7WPX0"/>
<organism evidence="4 5">
    <name type="scientific">Elasticomyces elasticus</name>
    <dbReference type="NCBI Taxonomy" id="574655"/>
    <lineage>
        <taxon>Eukaryota</taxon>
        <taxon>Fungi</taxon>
        <taxon>Dikarya</taxon>
        <taxon>Ascomycota</taxon>
        <taxon>Pezizomycotina</taxon>
        <taxon>Dothideomycetes</taxon>
        <taxon>Dothideomycetidae</taxon>
        <taxon>Mycosphaerellales</taxon>
        <taxon>Teratosphaeriaceae</taxon>
        <taxon>Elasticomyces</taxon>
    </lineage>
</organism>
<dbReference type="PANTHER" id="PTHR34154:SF10">
    <property type="entry name" value="ASL1-LIKE GLYCOSYL HYDROLASE CATALYTIC DOMAIN-CONTAINING PROTEIN"/>
    <property type="match status" value="1"/>
</dbReference>
<accession>A0AAN7WPX0</accession>
<dbReference type="GO" id="GO:0071966">
    <property type="term" value="P:fungal-type cell wall polysaccharide metabolic process"/>
    <property type="evidence" value="ECO:0007669"/>
    <property type="project" value="TreeGrafter"/>
</dbReference>
<feature type="region of interest" description="Disordered" evidence="1">
    <location>
        <begin position="195"/>
        <end position="251"/>
    </location>
</feature>
<feature type="chain" id="PRO_5042988571" description="Asl1-like glycosyl hydrolase catalytic domain-containing protein" evidence="2">
    <location>
        <begin position="19"/>
        <end position="575"/>
    </location>
</feature>
<feature type="region of interest" description="Disordered" evidence="1">
    <location>
        <begin position="28"/>
        <end position="48"/>
    </location>
</feature>
<dbReference type="PANTHER" id="PTHR34154">
    <property type="entry name" value="ALKALI-SENSITIVE LINKAGE PROTEIN 1"/>
    <property type="match status" value="1"/>
</dbReference>
<feature type="region of interest" description="Disordered" evidence="1">
    <location>
        <begin position="128"/>
        <end position="152"/>
    </location>
</feature>
<keyword evidence="2" id="KW-0732">Signal</keyword>
<evidence type="ECO:0000256" key="2">
    <source>
        <dbReference type="SAM" id="SignalP"/>
    </source>
</evidence>
<dbReference type="InterPro" id="IPR053183">
    <property type="entry name" value="ASL1"/>
</dbReference>
<comment type="caution">
    <text evidence="4">The sequence shown here is derived from an EMBL/GenBank/DDBJ whole genome shotgun (WGS) entry which is preliminary data.</text>
</comment>
<evidence type="ECO:0000313" key="5">
    <source>
        <dbReference type="Proteomes" id="UP001310594"/>
    </source>
</evidence>
<dbReference type="Gene3D" id="3.20.20.80">
    <property type="entry name" value="Glycosidases"/>
    <property type="match status" value="1"/>
</dbReference>
<proteinExistence type="predicted"/>
<evidence type="ECO:0000259" key="3">
    <source>
        <dbReference type="Pfam" id="PF11790"/>
    </source>
</evidence>
<name>A0AAN7WPX0_9PEZI</name>
<feature type="signal peptide" evidence="2">
    <location>
        <begin position="1"/>
        <end position="18"/>
    </location>
</feature>
<evidence type="ECO:0000256" key="1">
    <source>
        <dbReference type="SAM" id="MobiDB-lite"/>
    </source>
</evidence>
<gene>
    <name evidence="4" type="ORF">LTR97_002531</name>
</gene>
<feature type="domain" description="Asl1-like glycosyl hydrolase catalytic" evidence="3">
    <location>
        <begin position="346"/>
        <end position="570"/>
    </location>
</feature>
<dbReference type="InterPro" id="IPR017853">
    <property type="entry name" value="GH"/>
</dbReference>
<reference evidence="4" key="1">
    <citation type="submission" date="2023-08" db="EMBL/GenBank/DDBJ databases">
        <title>Black Yeasts Isolated from many extreme environments.</title>
        <authorList>
            <person name="Coleine C."/>
            <person name="Stajich J.E."/>
            <person name="Selbmann L."/>
        </authorList>
    </citation>
    <scope>NUCLEOTIDE SEQUENCE</scope>
    <source>
        <strain evidence="4">CCFEE 5810</strain>
    </source>
</reference>
<dbReference type="EMBL" id="JAVRQU010000003">
    <property type="protein sequence ID" value="KAK5705413.1"/>
    <property type="molecule type" value="Genomic_DNA"/>
</dbReference>
<dbReference type="Pfam" id="PF11790">
    <property type="entry name" value="Glyco_hydro_cc"/>
    <property type="match status" value="1"/>
</dbReference>
<evidence type="ECO:0000313" key="4">
    <source>
        <dbReference type="EMBL" id="KAK5705413.1"/>
    </source>
</evidence>
<dbReference type="Proteomes" id="UP001310594">
    <property type="component" value="Unassembled WGS sequence"/>
</dbReference>